<dbReference type="Gene3D" id="1.10.3470.10">
    <property type="entry name" value="ABC transporter involved in vitamin B12 uptake, BtuC"/>
    <property type="match status" value="1"/>
</dbReference>
<evidence type="ECO:0000256" key="7">
    <source>
        <dbReference type="ARBA" id="ARBA00023136"/>
    </source>
</evidence>
<dbReference type="InterPro" id="IPR037294">
    <property type="entry name" value="ABC_BtuC-like"/>
</dbReference>
<evidence type="ECO:0000256" key="4">
    <source>
        <dbReference type="ARBA" id="ARBA00022475"/>
    </source>
</evidence>
<keyword evidence="6 8" id="KW-1133">Transmembrane helix</keyword>
<feature type="transmembrane region" description="Helical" evidence="8">
    <location>
        <begin position="168"/>
        <end position="187"/>
    </location>
</feature>
<evidence type="ECO:0000256" key="2">
    <source>
        <dbReference type="ARBA" id="ARBA00007935"/>
    </source>
</evidence>
<keyword evidence="10" id="KW-1185">Reference proteome</keyword>
<dbReference type="Proteomes" id="UP001207252">
    <property type="component" value="Unassembled WGS sequence"/>
</dbReference>
<evidence type="ECO:0000256" key="6">
    <source>
        <dbReference type="ARBA" id="ARBA00022989"/>
    </source>
</evidence>
<accession>A0ABT3BPN8</accession>
<evidence type="ECO:0000256" key="8">
    <source>
        <dbReference type="SAM" id="Phobius"/>
    </source>
</evidence>
<keyword evidence="5 8" id="KW-0812">Transmembrane</keyword>
<protein>
    <submittedName>
        <fullName evidence="9">Iron ABC transporter permease</fullName>
    </submittedName>
</protein>
<dbReference type="InterPro" id="IPR000522">
    <property type="entry name" value="ABC_transptr_permease_BtuC"/>
</dbReference>
<dbReference type="SUPFAM" id="SSF81345">
    <property type="entry name" value="ABC transporter involved in vitamin B12 uptake, BtuC"/>
    <property type="match status" value="1"/>
</dbReference>
<feature type="transmembrane region" description="Helical" evidence="8">
    <location>
        <begin position="106"/>
        <end position="124"/>
    </location>
</feature>
<feature type="transmembrane region" description="Helical" evidence="8">
    <location>
        <begin position="346"/>
        <end position="365"/>
    </location>
</feature>
<keyword evidence="3" id="KW-0813">Transport</keyword>
<feature type="transmembrane region" description="Helical" evidence="8">
    <location>
        <begin position="33"/>
        <end position="56"/>
    </location>
</feature>
<gene>
    <name evidence="9" type="ORF">OF365_01175</name>
</gene>
<evidence type="ECO:0000313" key="10">
    <source>
        <dbReference type="Proteomes" id="UP001207252"/>
    </source>
</evidence>
<feature type="transmembrane region" description="Helical" evidence="8">
    <location>
        <begin position="136"/>
        <end position="156"/>
    </location>
</feature>
<dbReference type="Pfam" id="PF01032">
    <property type="entry name" value="FecCD"/>
    <property type="match status" value="1"/>
</dbReference>
<evidence type="ECO:0000256" key="5">
    <source>
        <dbReference type="ARBA" id="ARBA00022692"/>
    </source>
</evidence>
<reference evidence="9 10" key="1">
    <citation type="journal article" date="2020" name="Int. J. Syst. Evol. Microbiol.">
        <title>Ureaplasma miroungigenitalium sp. nov. isolated from northern elephant seals (Mirounga angustirostris) and Ureaplasma zalophigenitalium sp. nov. isolated from California sea lions (Zalophus californianus).</title>
        <authorList>
            <person name="Volokhov D.V."/>
            <person name="Gulland F.M."/>
            <person name="Gao Y."/>
            <person name="Chizhikov V.E."/>
        </authorList>
    </citation>
    <scope>NUCLEOTIDE SEQUENCE [LARGE SCALE GENOMIC DNA]</scope>
    <source>
        <strain evidence="9 10">CSL7644-GEN</strain>
    </source>
</reference>
<comment type="caution">
    <text evidence="9">The sequence shown here is derived from an EMBL/GenBank/DDBJ whole genome shotgun (WGS) entry which is preliminary data.</text>
</comment>
<evidence type="ECO:0000256" key="3">
    <source>
        <dbReference type="ARBA" id="ARBA00022448"/>
    </source>
</evidence>
<feature type="transmembrane region" description="Helical" evidence="8">
    <location>
        <begin position="229"/>
        <end position="252"/>
    </location>
</feature>
<dbReference type="PANTHER" id="PTHR30472:SF25">
    <property type="entry name" value="ABC TRANSPORTER PERMEASE PROTEIN MJ0876-RELATED"/>
    <property type="match status" value="1"/>
</dbReference>
<feature type="transmembrane region" description="Helical" evidence="8">
    <location>
        <begin position="76"/>
        <end position="94"/>
    </location>
</feature>
<comment type="subcellular location">
    <subcellularLocation>
        <location evidence="1">Cell membrane</location>
        <topology evidence="1">Multi-pass membrane protein</topology>
    </subcellularLocation>
</comment>
<dbReference type="EMBL" id="JAOXHJ010000002">
    <property type="protein sequence ID" value="MCV3753978.1"/>
    <property type="molecule type" value="Genomic_DNA"/>
</dbReference>
<evidence type="ECO:0000313" key="9">
    <source>
        <dbReference type="EMBL" id="MCV3753978.1"/>
    </source>
</evidence>
<evidence type="ECO:0000256" key="1">
    <source>
        <dbReference type="ARBA" id="ARBA00004651"/>
    </source>
</evidence>
<dbReference type="PANTHER" id="PTHR30472">
    <property type="entry name" value="FERRIC ENTEROBACTIN TRANSPORT SYSTEM PERMEASE PROTEIN"/>
    <property type="match status" value="1"/>
</dbReference>
<comment type="similarity">
    <text evidence="2">Belongs to the binding-protein-dependent transport system permease family. FecCD subfamily.</text>
</comment>
<feature type="transmembrane region" description="Helical" evidence="8">
    <location>
        <begin position="321"/>
        <end position="339"/>
    </location>
</feature>
<keyword evidence="4" id="KW-1003">Cell membrane</keyword>
<sequence>MHNEEIQQNNKNKKPIKQRFFALVKKIDHKQTAWIKMISLAVILGVIIFLVLFLYHDDHQTNFFINAHLYEIRSKKAIMAIFSGGALAVAGLLLQKATRNNLADISLLGIGSLNIIIMSFYLLSVKTKIQSNGWEMQILPLIAFLASILGSVIIYVLSRFGGLSSEKFIIVGIALSFLFEAISVVLANPNANGANVNSLSNMFKEAGTLDTTIKVIQKYTYGIIPNSNYIQWNIILPSSVMILITLIPVWFLRRKIDLYETSEELARTAGVNVERLRLIIYLLVAILAGTEAVMVGFVALLGVLGSNVAKQMFGNKTTYTMFGAFLIGSILVTAALFISSNLNTNVPVGFLSTTIVVPYFIYLIIRGK</sequence>
<name>A0ABT3BPN8_9BACT</name>
<dbReference type="RefSeq" id="WP_263817782.1">
    <property type="nucleotide sequence ID" value="NZ_JAOXHJ010000002.1"/>
</dbReference>
<proteinExistence type="inferred from homology"/>
<organism evidence="9 10">
    <name type="scientific">Ureaplasma zalophigenitalium</name>
    <dbReference type="NCBI Taxonomy" id="907723"/>
    <lineage>
        <taxon>Bacteria</taxon>
        <taxon>Bacillati</taxon>
        <taxon>Mycoplasmatota</taxon>
        <taxon>Mycoplasmoidales</taxon>
        <taxon>Mycoplasmoidaceae</taxon>
        <taxon>Ureaplasma</taxon>
    </lineage>
</organism>
<feature type="transmembrane region" description="Helical" evidence="8">
    <location>
        <begin position="278"/>
        <end position="301"/>
    </location>
</feature>
<dbReference type="CDD" id="cd06550">
    <property type="entry name" value="TM_ABC_iron-siderophores_like"/>
    <property type="match status" value="1"/>
</dbReference>
<keyword evidence="7 8" id="KW-0472">Membrane</keyword>